<dbReference type="RefSeq" id="XP_008613172.1">
    <property type="nucleotide sequence ID" value="XM_008614950.1"/>
</dbReference>
<dbReference type="GeneID" id="19949766"/>
<dbReference type="OrthoDB" id="69975at2759"/>
<dbReference type="AlphaFoldDB" id="T0RTD4"/>
<protein>
    <recommendedName>
        <fullName evidence="3">START domain-containing protein</fullName>
    </recommendedName>
</protein>
<gene>
    <name evidence="1" type="ORF">SDRG_09039</name>
</gene>
<evidence type="ECO:0008006" key="3">
    <source>
        <dbReference type="Google" id="ProtNLM"/>
    </source>
</evidence>
<dbReference type="Proteomes" id="UP000030762">
    <property type="component" value="Unassembled WGS sequence"/>
</dbReference>
<organism evidence="1 2">
    <name type="scientific">Saprolegnia diclina (strain VS20)</name>
    <dbReference type="NCBI Taxonomy" id="1156394"/>
    <lineage>
        <taxon>Eukaryota</taxon>
        <taxon>Sar</taxon>
        <taxon>Stramenopiles</taxon>
        <taxon>Oomycota</taxon>
        <taxon>Saprolegniomycetes</taxon>
        <taxon>Saprolegniales</taxon>
        <taxon>Saprolegniaceae</taxon>
        <taxon>Saprolegnia</taxon>
    </lineage>
</organism>
<accession>T0RTD4</accession>
<reference evidence="1 2" key="1">
    <citation type="submission" date="2012-04" db="EMBL/GenBank/DDBJ databases">
        <title>The Genome Sequence of Saprolegnia declina VS20.</title>
        <authorList>
            <consortium name="The Broad Institute Genome Sequencing Platform"/>
            <person name="Russ C."/>
            <person name="Nusbaum C."/>
            <person name="Tyler B."/>
            <person name="van West P."/>
            <person name="Dieguez-Uribeondo J."/>
            <person name="de Bruijn I."/>
            <person name="Tripathy S."/>
            <person name="Jiang R."/>
            <person name="Young S.K."/>
            <person name="Zeng Q."/>
            <person name="Gargeya S."/>
            <person name="Fitzgerald M."/>
            <person name="Haas B."/>
            <person name="Abouelleil A."/>
            <person name="Alvarado L."/>
            <person name="Arachchi H.M."/>
            <person name="Berlin A."/>
            <person name="Chapman S.B."/>
            <person name="Goldberg J."/>
            <person name="Griggs A."/>
            <person name="Gujja S."/>
            <person name="Hansen M."/>
            <person name="Howarth C."/>
            <person name="Imamovic A."/>
            <person name="Larimer J."/>
            <person name="McCowen C."/>
            <person name="Montmayeur A."/>
            <person name="Murphy C."/>
            <person name="Neiman D."/>
            <person name="Pearson M."/>
            <person name="Priest M."/>
            <person name="Roberts A."/>
            <person name="Saif S."/>
            <person name="Shea T."/>
            <person name="Sisk P."/>
            <person name="Sykes S."/>
            <person name="Wortman J."/>
            <person name="Nusbaum C."/>
            <person name="Birren B."/>
        </authorList>
    </citation>
    <scope>NUCLEOTIDE SEQUENCE [LARGE SCALE GENOMIC DNA]</scope>
    <source>
        <strain evidence="1 2">VS20</strain>
    </source>
</reference>
<dbReference type="EMBL" id="JH767159">
    <property type="protein sequence ID" value="EQC33532.1"/>
    <property type="molecule type" value="Genomic_DNA"/>
</dbReference>
<sequence length="355" mass="40275">MEDEAKANRLRRRREYRKLDAAGLQYLRDRVVQLTAQLEQLERRSSPPVARSSPATMLAWRDVAGALGADLRAVCAANASLRRQVQRNEAFQRAMHAWVTRTSHVHGHPSPRLTWQDASLPIDPATRLEAMEWITHRLFHNIDGLMAASGLPYTHDNYQSTTVTQLDETYRIQGCSVRYVHADVSAAAACLEQFAKDFPPYLEARCLTETDEVLYTRYLSPYGLTVHLPFVQNVLQRHYFDGRRYISFRHCITDDEALPADDLVCGWTEWTVAESVGENVTVIKEGFFATGLRTPSGEYIRMEAVSPAAAACADPANRLRCMQHEAQMRFAQSFEADTAYFNALLKVHARSLLDR</sequence>
<name>T0RTD4_SAPDV</name>
<keyword evidence="2" id="KW-1185">Reference proteome</keyword>
<evidence type="ECO:0000313" key="1">
    <source>
        <dbReference type="EMBL" id="EQC33532.1"/>
    </source>
</evidence>
<dbReference type="InParanoid" id="T0RTD4"/>
<evidence type="ECO:0000313" key="2">
    <source>
        <dbReference type="Proteomes" id="UP000030762"/>
    </source>
</evidence>
<dbReference type="OMA" id="WVTRTSH"/>
<dbReference type="VEuPathDB" id="FungiDB:SDRG_09039"/>
<proteinExistence type="predicted"/>